<organism evidence="3 4">
    <name type="scientific">Paenibacillus apiarius</name>
    <dbReference type="NCBI Taxonomy" id="46240"/>
    <lineage>
        <taxon>Bacteria</taxon>
        <taxon>Bacillati</taxon>
        <taxon>Bacillota</taxon>
        <taxon>Bacilli</taxon>
        <taxon>Bacillales</taxon>
        <taxon>Paenibacillaceae</taxon>
        <taxon>Paenibacillus</taxon>
    </lineage>
</organism>
<feature type="compositionally biased region" description="Low complexity" evidence="1">
    <location>
        <begin position="123"/>
        <end position="133"/>
    </location>
</feature>
<keyword evidence="2" id="KW-1133">Transmembrane helix</keyword>
<dbReference type="RefSeq" id="WP_087432582.1">
    <property type="nucleotide sequence ID" value="NZ_JAMDLV010000009.1"/>
</dbReference>
<name>A0ABT4DMX1_9BACL</name>
<evidence type="ECO:0000256" key="1">
    <source>
        <dbReference type="SAM" id="MobiDB-lite"/>
    </source>
</evidence>
<feature type="region of interest" description="Disordered" evidence="1">
    <location>
        <begin position="106"/>
        <end position="148"/>
    </location>
</feature>
<keyword evidence="2" id="KW-0472">Membrane</keyword>
<dbReference type="EMBL" id="JAMDLW010000001">
    <property type="protein sequence ID" value="MCY9518085.1"/>
    <property type="molecule type" value="Genomic_DNA"/>
</dbReference>
<sequence length="174" mass="18426">MNIIEKLIDFVMSNPLIAIVIIGALFSAMGKGQKKGGTNRMPDFGGSGQAGTAGQAESRRYDDEDEAPVYMDSKGRTDHSRGGADREDAGAWADDRMAEHQLAAIDRTTRQMSAGTSASLHGRSNSRSAASSSITDNEIGGPSDFINPEDALKGVAWAEILGPPRAKRPYGGRS</sequence>
<feature type="region of interest" description="Disordered" evidence="1">
    <location>
        <begin position="32"/>
        <end position="94"/>
    </location>
</feature>
<gene>
    <name evidence="3" type="ORF">M5X09_00170</name>
</gene>
<comment type="caution">
    <text evidence="3">The sequence shown here is derived from an EMBL/GenBank/DDBJ whole genome shotgun (WGS) entry which is preliminary data.</text>
</comment>
<dbReference type="Proteomes" id="UP001207626">
    <property type="component" value="Unassembled WGS sequence"/>
</dbReference>
<accession>A0ABT4DMX1</accession>
<evidence type="ECO:0000313" key="4">
    <source>
        <dbReference type="Proteomes" id="UP001207626"/>
    </source>
</evidence>
<keyword evidence="4" id="KW-1185">Reference proteome</keyword>
<evidence type="ECO:0000256" key="2">
    <source>
        <dbReference type="SAM" id="Phobius"/>
    </source>
</evidence>
<feature type="transmembrane region" description="Helical" evidence="2">
    <location>
        <begin position="12"/>
        <end position="30"/>
    </location>
</feature>
<evidence type="ECO:0000313" key="3">
    <source>
        <dbReference type="EMBL" id="MCY9518085.1"/>
    </source>
</evidence>
<feature type="compositionally biased region" description="Basic and acidic residues" evidence="1">
    <location>
        <begin position="73"/>
        <end position="94"/>
    </location>
</feature>
<feature type="compositionally biased region" description="Polar residues" evidence="1">
    <location>
        <begin position="110"/>
        <end position="119"/>
    </location>
</feature>
<keyword evidence="2" id="KW-0812">Transmembrane</keyword>
<proteinExistence type="predicted"/>
<reference evidence="3 4" key="1">
    <citation type="submission" date="2022-05" db="EMBL/GenBank/DDBJ databases">
        <title>Genome Sequencing of Bee-Associated Microbes.</title>
        <authorList>
            <person name="Dunlap C."/>
        </authorList>
    </citation>
    <scope>NUCLEOTIDE SEQUENCE [LARGE SCALE GENOMIC DNA]</scope>
    <source>
        <strain evidence="3 4">NRRL NRS-1438</strain>
    </source>
</reference>
<protein>
    <submittedName>
        <fullName evidence="3">Uncharacterized protein</fullName>
    </submittedName>
</protein>